<proteinExistence type="predicted"/>
<dbReference type="PANTHER" id="PTHR40266">
    <property type="entry name" value="TOXIN HIGB-1"/>
    <property type="match status" value="1"/>
</dbReference>
<gene>
    <name evidence="1" type="ORF">N24_1152</name>
</gene>
<evidence type="ECO:0000313" key="2">
    <source>
        <dbReference type="Proteomes" id="UP000218244"/>
    </source>
</evidence>
<dbReference type="AlphaFoldDB" id="A0A160PPN2"/>
<evidence type="ECO:0000313" key="1">
    <source>
        <dbReference type="EMBL" id="BAU95414.1"/>
    </source>
</evidence>
<protein>
    <submittedName>
        <fullName evidence="1">Plasmid maintenance system killer protein</fullName>
    </submittedName>
</protein>
<reference evidence="1 2" key="1">
    <citation type="submission" date="2016-02" db="EMBL/GenBank/DDBJ databases">
        <title>Corynebacterium glutamicum N24 whole genome sequencing project.</title>
        <authorList>
            <person name="Matsutani M."/>
            <person name="Nangtapong N."/>
            <person name="Yakushi T."/>
            <person name="Matsushita K."/>
        </authorList>
    </citation>
    <scope>NUCLEOTIDE SEQUENCE [LARGE SCALE GENOMIC DNA]</scope>
    <source>
        <strain evidence="1 2">N24</strain>
    </source>
</reference>
<sequence length="93" mass="11040">MIRTFGDKNTERIWHEYYVKGIDRKVQRATLRKLEQIHAAQNVEDLRIPPGNRLERLVGDRRGQHSVRVNAQWRICFVWKDGGADNVELVDYH</sequence>
<dbReference type="InterPro" id="IPR035093">
    <property type="entry name" value="RelE/ParE_toxin_dom_sf"/>
</dbReference>
<dbReference type="SUPFAM" id="SSF143011">
    <property type="entry name" value="RelE-like"/>
    <property type="match status" value="1"/>
</dbReference>
<accession>A0A160PPN2</accession>
<dbReference type="InterPro" id="IPR007711">
    <property type="entry name" value="HigB-1"/>
</dbReference>
<dbReference type="Proteomes" id="UP000218244">
    <property type="component" value="Chromosome"/>
</dbReference>
<dbReference type="Gene3D" id="3.30.2310.20">
    <property type="entry name" value="RelE-like"/>
    <property type="match status" value="1"/>
</dbReference>
<keyword evidence="2" id="KW-1185">Reference proteome</keyword>
<dbReference type="KEGG" id="csur:N24_1152"/>
<name>A0A160PPN2_9CORY</name>
<dbReference type="Pfam" id="PF05015">
    <property type="entry name" value="HigB-like_toxin"/>
    <property type="match status" value="1"/>
</dbReference>
<dbReference type="PANTHER" id="PTHR40266:SF2">
    <property type="entry name" value="TOXIN HIGB-1"/>
    <property type="match status" value="1"/>
</dbReference>
<dbReference type="EMBL" id="AP017369">
    <property type="protein sequence ID" value="BAU95414.1"/>
    <property type="molecule type" value="Genomic_DNA"/>
</dbReference>
<dbReference type="RefSeq" id="WP_096455167.1">
    <property type="nucleotide sequence ID" value="NZ_AP017369.1"/>
</dbReference>
<organism evidence="1 2">
    <name type="scientific">Corynebacterium suranareeae</name>
    <dbReference type="NCBI Taxonomy" id="2506452"/>
    <lineage>
        <taxon>Bacteria</taxon>
        <taxon>Bacillati</taxon>
        <taxon>Actinomycetota</taxon>
        <taxon>Actinomycetes</taxon>
        <taxon>Mycobacteriales</taxon>
        <taxon>Corynebacteriaceae</taxon>
        <taxon>Corynebacterium</taxon>
    </lineage>
</organism>